<dbReference type="SMART" id="SM01005">
    <property type="entry name" value="Ala_racemase_C"/>
    <property type="match status" value="1"/>
</dbReference>
<dbReference type="RefSeq" id="WP_164365298.1">
    <property type="nucleotide sequence ID" value="NZ_CP066776.1"/>
</dbReference>
<dbReference type="InterPro" id="IPR009006">
    <property type="entry name" value="Ala_racemase/Decarboxylase_C"/>
</dbReference>
<evidence type="ECO:0000256" key="1">
    <source>
        <dbReference type="ARBA" id="ARBA00000316"/>
    </source>
</evidence>
<organism evidence="9 10">
    <name type="scientific">Sulfuriroseicoccus oceanibius</name>
    <dbReference type="NCBI Taxonomy" id="2707525"/>
    <lineage>
        <taxon>Bacteria</taxon>
        <taxon>Pseudomonadati</taxon>
        <taxon>Verrucomicrobiota</taxon>
        <taxon>Verrucomicrobiia</taxon>
        <taxon>Verrucomicrobiales</taxon>
        <taxon>Verrucomicrobiaceae</taxon>
        <taxon>Sulfuriroseicoccus</taxon>
    </lineage>
</organism>
<evidence type="ECO:0000256" key="3">
    <source>
        <dbReference type="ARBA" id="ARBA00022898"/>
    </source>
</evidence>
<evidence type="ECO:0000256" key="5">
    <source>
        <dbReference type="HAMAP-Rule" id="MF_01201"/>
    </source>
</evidence>
<dbReference type="Proteomes" id="UP000475117">
    <property type="component" value="Chromosome"/>
</dbReference>
<dbReference type="InterPro" id="IPR001608">
    <property type="entry name" value="Ala_racemase_N"/>
</dbReference>
<comment type="similarity">
    <text evidence="5">Belongs to the alanine racemase family.</text>
</comment>
<feature type="domain" description="Alanine racemase C-terminal" evidence="8">
    <location>
        <begin position="250"/>
        <end position="384"/>
    </location>
</feature>
<gene>
    <name evidence="9" type="primary">alr</name>
    <name evidence="9" type="ORF">G3M56_014015</name>
</gene>
<dbReference type="PANTHER" id="PTHR30511:SF0">
    <property type="entry name" value="ALANINE RACEMASE, CATABOLIC-RELATED"/>
    <property type="match status" value="1"/>
</dbReference>
<evidence type="ECO:0000313" key="10">
    <source>
        <dbReference type="Proteomes" id="UP000475117"/>
    </source>
</evidence>
<dbReference type="NCBIfam" id="TIGR00492">
    <property type="entry name" value="alr"/>
    <property type="match status" value="1"/>
</dbReference>
<dbReference type="InterPro" id="IPR029066">
    <property type="entry name" value="PLP-binding_barrel"/>
</dbReference>
<dbReference type="GO" id="GO:0005829">
    <property type="term" value="C:cytosol"/>
    <property type="evidence" value="ECO:0007669"/>
    <property type="project" value="TreeGrafter"/>
</dbReference>
<evidence type="ECO:0000256" key="6">
    <source>
        <dbReference type="PIRSR" id="PIRSR600821-50"/>
    </source>
</evidence>
<dbReference type="CDD" id="cd00430">
    <property type="entry name" value="PLPDE_III_AR"/>
    <property type="match status" value="1"/>
</dbReference>
<dbReference type="GO" id="GO:0030632">
    <property type="term" value="P:D-alanine biosynthetic process"/>
    <property type="evidence" value="ECO:0007669"/>
    <property type="project" value="UniProtKB-UniRule"/>
</dbReference>
<dbReference type="EC" id="5.1.1.1" evidence="5"/>
<dbReference type="SUPFAM" id="SSF50621">
    <property type="entry name" value="Alanine racemase C-terminal domain-like"/>
    <property type="match status" value="1"/>
</dbReference>
<dbReference type="InterPro" id="IPR000821">
    <property type="entry name" value="Ala_racemase"/>
</dbReference>
<evidence type="ECO:0000256" key="4">
    <source>
        <dbReference type="ARBA" id="ARBA00023235"/>
    </source>
</evidence>
<dbReference type="PANTHER" id="PTHR30511">
    <property type="entry name" value="ALANINE RACEMASE"/>
    <property type="match status" value="1"/>
</dbReference>
<keyword evidence="3 5" id="KW-0663">Pyridoxal phosphate</keyword>
<keyword evidence="10" id="KW-1185">Reference proteome</keyword>
<dbReference type="FunFam" id="3.20.20.10:FF:000002">
    <property type="entry name" value="Alanine racemase"/>
    <property type="match status" value="1"/>
</dbReference>
<comment type="pathway">
    <text evidence="5">Amino-acid biosynthesis; D-alanine biosynthesis; D-alanine from L-alanine: step 1/1.</text>
</comment>
<dbReference type="InterPro" id="IPR011079">
    <property type="entry name" value="Ala_racemase_C"/>
</dbReference>
<feature type="binding site" evidence="5 7">
    <location>
        <position position="145"/>
    </location>
    <ligand>
        <name>substrate</name>
    </ligand>
</feature>
<dbReference type="SUPFAM" id="SSF51419">
    <property type="entry name" value="PLP-binding barrel"/>
    <property type="match status" value="1"/>
</dbReference>
<evidence type="ECO:0000256" key="7">
    <source>
        <dbReference type="PIRSR" id="PIRSR600821-52"/>
    </source>
</evidence>
<sequence>MPDHPLSMNRAWVETDPSAVVENARAVRGLSSAVAGRPMQLMAVVKADAYGHGLGAVAAALDPEVDLFGVACVSEATRIREVGATSDVLMLGPVPVGDIPEVVANGWIPVISCVSEARDYQEQMECQRPGEEMGVHVAVDTGMGREGAVLDVAGELIRFVREECAGLRLDGLMTHYPSADDDDDFTRDQTARFDAFLDALADEHGLPPMVHLANSAGLLTCASRHATTVRAGLLLYGVAPVDADVTLRPALHVKARVTLVRDLAPGSGVSYGRRFVTEREPVTTVATIAIGYGDGYFRHLSESGAEVLVNGRRCPLLGRVTMDQIMVDVSELPERPQRGDVAIVLGGGAGGDEITASELAERAGTISWEILCRFGSPRLGRIVV</sequence>
<name>A0A6B3LEZ8_9BACT</name>
<dbReference type="Gene3D" id="2.40.37.10">
    <property type="entry name" value="Lyase, Ornithine Decarboxylase, Chain A, domain 1"/>
    <property type="match status" value="1"/>
</dbReference>
<dbReference type="InterPro" id="IPR020622">
    <property type="entry name" value="Ala_racemase_pyridoxalP-BS"/>
</dbReference>
<dbReference type="Pfam" id="PF00842">
    <property type="entry name" value="Ala_racemase_C"/>
    <property type="match status" value="1"/>
</dbReference>
<dbReference type="AlphaFoldDB" id="A0A6B3LEZ8"/>
<dbReference type="EMBL" id="CP066776">
    <property type="protein sequence ID" value="QQL44962.1"/>
    <property type="molecule type" value="Genomic_DNA"/>
</dbReference>
<dbReference type="HAMAP" id="MF_01201">
    <property type="entry name" value="Ala_racemase"/>
    <property type="match status" value="1"/>
</dbReference>
<dbReference type="PROSITE" id="PS00395">
    <property type="entry name" value="ALANINE_RACEMASE"/>
    <property type="match status" value="1"/>
</dbReference>
<feature type="modified residue" description="N6-(pyridoxal phosphate)lysine" evidence="5 6">
    <location>
        <position position="46"/>
    </location>
</feature>
<feature type="active site" description="Proton acceptor; specific for D-alanine" evidence="5">
    <location>
        <position position="46"/>
    </location>
</feature>
<evidence type="ECO:0000259" key="8">
    <source>
        <dbReference type="SMART" id="SM01005"/>
    </source>
</evidence>
<comment type="cofactor">
    <cofactor evidence="2 5 6">
        <name>pyridoxal 5'-phosphate</name>
        <dbReference type="ChEBI" id="CHEBI:597326"/>
    </cofactor>
</comment>
<comment type="catalytic activity">
    <reaction evidence="1 5">
        <text>L-alanine = D-alanine</text>
        <dbReference type="Rhea" id="RHEA:20249"/>
        <dbReference type="ChEBI" id="CHEBI:57416"/>
        <dbReference type="ChEBI" id="CHEBI:57972"/>
        <dbReference type="EC" id="5.1.1.1"/>
    </reaction>
</comment>
<proteinExistence type="inferred from homology"/>
<dbReference type="KEGG" id="soa:G3M56_014015"/>
<dbReference type="Pfam" id="PF01168">
    <property type="entry name" value="Ala_racemase_N"/>
    <property type="match status" value="1"/>
</dbReference>
<feature type="active site" description="Proton acceptor; specific for L-alanine" evidence="5">
    <location>
        <position position="271"/>
    </location>
</feature>
<dbReference type="UniPathway" id="UPA00042">
    <property type="reaction ID" value="UER00497"/>
</dbReference>
<evidence type="ECO:0000313" key="9">
    <source>
        <dbReference type="EMBL" id="QQL44962.1"/>
    </source>
</evidence>
<keyword evidence="4 5" id="KW-0413">Isomerase</keyword>
<dbReference type="GO" id="GO:0030170">
    <property type="term" value="F:pyridoxal phosphate binding"/>
    <property type="evidence" value="ECO:0007669"/>
    <property type="project" value="UniProtKB-UniRule"/>
</dbReference>
<protein>
    <recommendedName>
        <fullName evidence="5">Alanine racemase</fullName>
        <ecNumber evidence="5">5.1.1.1</ecNumber>
    </recommendedName>
</protein>
<dbReference type="GO" id="GO:0008784">
    <property type="term" value="F:alanine racemase activity"/>
    <property type="evidence" value="ECO:0007669"/>
    <property type="project" value="UniProtKB-UniRule"/>
</dbReference>
<dbReference type="PRINTS" id="PR00992">
    <property type="entry name" value="ALARACEMASE"/>
</dbReference>
<reference evidence="9 10" key="1">
    <citation type="submission" date="2020-12" db="EMBL/GenBank/DDBJ databases">
        <title>Sulforoseuscoccus oceanibium gen. nov., sp. nov., a representative of the phylum Verrucomicrobia with special cytoplasmic membrane, and proposal of Sulforoseuscoccusaceae fam. nov.</title>
        <authorList>
            <person name="Xi F."/>
        </authorList>
    </citation>
    <scope>NUCLEOTIDE SEQUENCE [LARGE SCALE GENOMIC DNA]</scope>
    <source>
        <strain evidence="9 10">T37</strain>
    </source>
</reference>
<feature type="binding site" evidence="5 7">
    <location>
        <position position="322"/>
    </location>
    <ligand>
        <name>substrate</name>
    </ligand>
</feature>
<dbReference type="Gene3D" id="3.20.20.10">
    <property type="entry name" value="Alanine racemase"/>
    <property type="match status" value="1"/>
</dbReference>
<comment type="function">
    <text evidence="5">Catalyzes the interconversion of L-alanine and D-alanine. May also act on other amino acids.</text>
</comment>
<accession>A0A6B3LEZ8</accession>
<evidence type="ECO:0000256" key="2">
    <source>
        <dbReference type="ARBA" id="ARBA00001933"/>
    </source>
</evidence>